<proteinExistence type="predicted"/>
<reference evidence="2" key="1">
    <citation type="journal article" date="2022" name="Mol. Ecol. Resour.">
        <title>The genomes of chicory, endive, great burdock and yacon provide insights into Asteraceae palaeo-polyploidization history and plant inulin production.</title>
        <authorList>
            <person name="Fan W."/>
            <person name="Wang S."/>
            <person name="Wang H."/>
            <person name="Wang A."/>
            <person name="Jiang F."/>
            <person name="Liu H."/>
            <person name="Zhao H."/>
            <person name="Xu D."/>
            <person name="Zhang Y."/>
        </authorList>
    </citation>
    <scope>NUCLEOTIDE SEQUENCE [LARGE SCALE GENOMIC DNA]</scope>
    <source>
        <strain evidence="2">cv. Punajuju</strain>
    </source>
</reference>
<organism evidence="1 2">
    <name type="scientific">Cichorium intybus</name>
    <name type="common">Chicory</name>
    <dbReference type="NCBI Taxonomy" id="13427"/>
    <lineage>
        <taxon>Eukaryota</taxon>
        <taxon>Viridiplantae</taxon>
        <taxon>Streptophyta</taxon>
        <taxon>Embryophyta</taxon>
        <taxon>Tracheophyta</taxon>
        <taxon>Spermatophyta</taxon>
        <taxon>Magnoliopsida</taxon>
        <taxon>eudicotyledons</taxon>
        <taxon>Gunneridae</taxon>
        <taxon>Pentapetalae</taxon>
        <taxon>asterids</taxon>
        <taxon>campanulids</taxon>
        <taxon>Asterales</taxon>
        <taxon>Asteraceae</taxon>
        <taxon>Cichorioideae</taxon>
        <taxon>Cichorieae</taxon>
        <taxon>Cichoriinae</taxon>
        <taxon>Cichorium</taxon>
    </lineage>
</organism>
<reference evidence="1 2" key="2">
    <citation type="journal article" date="2022" name="Mol. Ecol. Resour.">
        <title>The genomes of chicory, endive, great burdock and yacon provide insights into Asteraceae paleo-polyploidization history and plant inulin production.</title>
        <authorList>
            <person name="Fan W."/>
            <person name="Wang S."/>
            <person name="Wang H."/>
            <person name="Wang A."/>
            <person name="Jiang F."/>
            <person name="Liu H."/>
            <person name="Zhao H."/>
            <person name="Xu D."/>
            <person name="Zhang Y."/>
        </authorList>
    </citation>
    <scope>NUCLEOTIDE SEQUENCE [LARGE SCALE GENOMIC DNA]</scope>
    <source>
        <strain evidence="2">cv. Punajuju</strain>
        <tissue evidence="1">Leaves</tissue>
    </source>
</reference>
<dbReference type="Proteomes" id="UP001055811">
    <property type="component" value="Linkage Group LG03"/>
</dbReference>
<protein>
    <submittedName>
        <fullName evidence="1">Uncharacterized protein</fullName>
    </submittedName>
</protein>
<sequence length="126" mass="14285">MEEEDAERFQQSFVGRRMCDSVSEAIESLPRLIAAPMRDGWSVSRHRREVGMRRKIHHITVNPAIGNAAGGSGRLKQRRWLHWCRRGSDAETMSTKVTKRKEMASVASVMQEKGGVVGETMKTRCE</sequence>
<keyword evidence="2" id="KW-1185">Reference proteome</keyword>
<gene>
    <name evidence="1" type="ORF">L2E82_16472</name>
</gene>
<evidence type="ECO:0000313" key="2">
    <source>
        <dbReference type="Proteomes" id="UP001055811"/>
    </source>
</evidence>
<dbReference type="EMBL" id="CM042011">
    <property type="protein sequence ID" value="KAI3766415.1"/>
    <property type="molecule type" value="Genomic_DNA"/>
</dbReference>
<name>A0ACB9F681_CICIN</name>
<evidence type="ECO:0000313" key="1">
    <source>
        <dbReference type="EMBL" id="KAI3766415.1"/>
    </source>
</evidence>
<comment type="caution">
    <text evidence="1">The sequence shown here is derived from an EMBL/GenBank/DDBJ whole genome shotgun (WGS) entry which is preliminary data.</text>
</comment>
<accession>A0ACB9F681</accession>